<gene>
    <name evidence="2" type="ORF">NX801_15385</name>
</gene>
<evidence type="ECO:0000313" key="3">
    <source>
        <dbReference type="Proteomes" id="UP001431313"/>
    </source>
</evidence>
<keyword evidence="1" id="KW-1133">Transmembrane helix</keyword>
<name>A0ABT2CI78_9ACTN</name>
<evidence type="ECO:0000256" key="1">
    <source>
        <dbReference type="SAM" id="Phobius"/>
    </source>
</evidence>
<proteinExistence type="predicted"/>
<keyword evidence="3" id="KW-1185">Reference proteome</keyword>
<dbReference type="RefSeq" id="WP_258788270.1">
    <property type="nucleotide sequence ID" value="NZ_JANUGQ010000011.1"/>
</dbReference>
<dbReference type="EMBL" id="JANUGQ010000011">
    <property type="protein sequence ID" value="MCS0637020.1"/>
    <property type="molecule type" value="Genomic_DNA"/>
</dbReference>
<dbReference type="Proteomes" id="UP001431313">
    <property type="component" value="Unassembled WGS sequence"/>
</dbReference>
<keyword evidence="1" id="KW-0472">Membrane</keyword>
<feature type="transmembrane region" description="Helical" evidence="1">
    <location>
        <begin position="58"/>
        <end position="80"/>
    </location>
</feature>
<keyword evidence="1" id="KW-0812">Transmembrane</keyword>
<accession>A0ABT2CI78</accession>
<reference evidence="2" key="1">
    <citation type="submission" date="2022-08" db="EMBL/GenBank/DDBJ databases">
        <authorList>
            <person name="Somphong A."/>
            <person name="Phongsopitanun W."/>
        </authorList>
    </citation>
    <scope>NUCLEOTIDE SEQUENCE</scope>
    <source>
        <strain evidence="2">LP05-1</strain>
    </source>
</reference>
<evidence type="ECO:0008006" key="4">
    <source>
        <dbReference type="Google" id="ProtNLM"/>
    </source>
</evidence>
<protein>
    <recommendedName>
        <fullName evidence="4">Lipoprotein</fullName>
    </recommendedName>
</protein>
<organism evidence="2 3">
    <name type="scientific">Streptomyces pyxinae</name>
    <dbReference type="NCBI Taxonomy" id="2970734"/>
    <lineage>
        <taxon>Bacteria</taxon>
        <taxon>Bacillati</taxon>
        <taxon>Actinomycetota</taxon>
        <taxon>Actinomycetes</taxon>
        <taxon>Kitasatosporales</taxon>
        <taxon>Streptomycetaceae</taxon>
        <taxon>Streptomyces</taxon>
    </lineage>
</organism>
<comment type="caution">
    <text evidence="2">The sequence shown here is derived from an EMBL/GenBank/DDBJ whole genome shotgun (WGS) entry which is preliminary data.</text>
</comment>
<feature type="transmembrane region" description="Helical" evidence="1">
    <location>
        <begin position="28"/>
        <end position="46"/>
    </location>
</feature>
<evidence type="ECO:0000313" key="2">
    <source>
        <dbReference type="EMBL" id="MCS0637020.1"/>
    </source>
</evidence>
<sequence length="188" mass="20091">MSDLSRVPDGLHPVPDVWTGRATNRAQWLLAAGGLGCLALAGRLAAAQLWNAAVAVPLLMAVVGLGAAGLLVLFGTLAFVHVELTVDRHGLDVRCGHLGLPRRRIPLAEVVDVAHAALVTPRAWGGWGYRWRPGQGMAVVIRRGEGLVLTLREGRMLTVTVDDAETAVRILRHRLLRHHDHPAPGPGA</sequence>